<accession>E9SEC7</accession>
<dbReference type="OrthoDB" id="9815878at2"/>
<keyword evidence="2" id="KW-1185">Reference proteome</keyword>
<gene>
    <name evidence="1" type="ORF">CUS_5957</name>
</gene>
<dbReference type="STRING" id="246199.CUS_5957"/>
<dbReference type="Pfam" id="PF25753">
    <property type="entry name" value="SF0329"/>
    <property type="match status" value="1"/>
</dbReference>
<dbReference type="AlphaFoldDB" id="E9SEC7"/>
<organism evidence="1 2">
    <name type="scientific">Ruminococcus albus 8</name>
    <dbReference type="NCBI Taxonomy" id="246199"/>
    <lineage>
        <taxon>Bacteria</taxon>
        <taxon>Bacillati</taxon>
        <taxon>Bacillota</taxon>
        <taxon>Clostridia</taxon>
        <taxon>Eubacteriales</taxon>
        <taxon>Oscillospiraceae</taxon>
        <taxon>Ruminococcus</taxon>
    </lineage>
</organism>
<protein>
    <submittedName>
        <fullName evidence="1">Uncharacterized protein</fullName>
    </submittedName>
</protein>
<evidence type="ECO:0000313" key="1">
    <source>
        <dbReference type="EMBL" id="EGC02387.1"/>
    </source>
</evidence>
<dbReference type="Proteomes" id="UP000004259">
    <property type="component" value="Unassembled WGS sequence"/>
</dbReference>
<name>E9SEC7_RUMAL</name>
<dbReference type="RefSeq" id="WP_002851052.1">
    <property type="nucleotide sequence ID" value="NZ_ADKM02000095.1"/>
</dbReference>
<evidence type="ECO:0000313" key="2">
    <source>
        <dbReference type="Proteomes" id="UP000004259"/>
    </source>
</evidence>
<comment type="caution">
    <text evidence="1">The sequence shown here is derived from an EMBL/GenBank/DDBJ whole genome shotgun (WGS) entry which is preliminary data.</text>
</comment>
<sequence length="165" mass="19228">MPFSKIKHRLENEYLAPSLRGRVTYFATSYSKCPDHEGRAAIRVDGAEVFKSNYFERMMIHSQKYHELEERGAGLHESWMKAFDEAEKAGGFDHHVFYREFQAFDSQPIEVSLESEFPLIRIFAIVDRRVGKRRLAAMADEMHSAPPYIQAFYALRCEAEGVEWN</sequence>
<proteinExistence type="predicted"/>
<dbReference type="eggNOG" id="ENOG502ZAJN">
    <property type="taxonomic scope" value="Bacteria"/>
</dbReference>
<dbReference type="InterPro" id="IPR057955">
    <property type="entry name" value="SF0329-like"/>
</dbReference>
<dbReference type="EMBL" id="ADKM02000095">
    <property type="protein sequence ID" value="EGC02387.1"/>
    <property type="molecule type" value="Genomic_DNA"/>
</dbReference>
<reference evidence="1 2" key="1">
    <citation type="submission" date="2011-02" db="EMBL/GenBank/DDBJ databases">
        <authorList>
            <person name="Nelson K.E."/>
            <person name="Sutton G."/>
            <person name="Torralba M."/>
            <person name="Durkin S."/>
            <person name="Harkins D."/>
            <person name="Montgomery R."/>
            <person name="Ziemer C."/>
            <person name="Klaassens E."/>
            <person name="Ocuiv P."/>
            <person name="Morrison M."/>
        </authorList>
    </citation>
    <scope>NUCLEOTIDE SEQUENCE [LARGE SCALE GENOMIC DNA]</scope>
    <source>
        <strain evidence="1 2">8</strain>
    </source>
</reference>